<evidence type="ECO:0000256" key="2">
    <source>
        <dbReference type="ARBA" id="ARBA00023015"/>
    </source>
</evidence>
<gene>
    <name evidence="7" type="ORF">ACFS7Z_08190</name>
</gene>
<dbReference type="InterPro" id="IPR013325">
    <property type="entry name" value="RNA_pol_sigma_r2"/>
</dbReference>
<dbReference type="InterPro" id="IPR036388">
    <property type="entry name" value="WH-like_DNA-bd_sf"/>
</dbReference>
<evidence type="ECO:0000313" key="7">
    <source>
        <dbReference type="EMBL" id="MFD3000336.1"/>
    </source>
</evidence>
<accession>A0ABW6BT90</accession>
<dbReference type="PANTHER" id="PTHR43133:SF8">
    <property type="entry name" value="RNA POLYMERASE SIGMA FACTOR HI_1459-RELATED"/>
    <property type="match status" value="1"/>
</dbReference>
<dbReference type="Pfam" id="PF04542">
    <property type="entry name" value="Sigma70_r2"/>
    <property type="match status" value="1"/>
</dbReference>
<keyword evidence="2" id="KW-0805">Transcription regulation</keyword>
<comment type="caution">
    <text evidence="7">The sequence shown here is derived from an EMBL/GenBank/DDBJ whole genome shotgun (WGS) entry which is preliminary data.</text>
</comment>
<keyword evidence="5" id="KW-0804">Transcription</keyword>
<dbReference type="SUPFAM" id="SSF88946">
    <property type="entry name" value="Sigma2 domain of RNA polymerase sigma factors"/>
    <property type="match status" value="1"/>
</dbReference>
<name>A0ABW6BT90_9BACT</name>
<dbReference type="InterPro" id="IPR013324">
    <property type="entry name" value="RNA_pol_sigma_r3/r4-like"/>
</dbReference>
<evidence type="ECO:0000256" key="1">
    <source>
        <dbReference type="ARBA" id="ARBA00010641"/>
    </source>
</evidence>
<dbReference type="Proteomes" id="UP001597641">
    <property type="component" value="Unassembled WGS sequence"/>
</dbReference>
<dbReference type="PANTHER" id="PTHR43133">
    <property type="entry name" value="RNA POLYMERASE ECF-TYPE SIGMA FACTO"/>
    <property type="match status" value="1"/>
</dbReference>
<organism evidence="7 8">
    <name type="scientific">Pontibacter toksunensis</name>
    <dbReference type="NCBI Taxonomy" id="1332631"/>
    <lineage>
        <taxon>Bacteria</taxon>
        <taxon>Pseudomonadati</taxon>
        <taxon>Bacteroidota</taxon>
        <taxon>Cytophagia</taxon>
        <taxon>Cytophagales</taxon>
        <taxon>Hymenobacteraceae</taxon>
        <taxon>Pontibacter</taxon>
    </lineage>
</organism>
<evidence type="ECO:0000256" key="3">
    <source>
        <dbReference type="ARBA" id="ARBA00023082"/>
    </source>
</evidence>
<evidence type="ECO:0000259" key="6">
    <source>
        <dbReference type="Pfam" id="PF04542"/>
    </source>
</evidence>
<dbReference type="RefSeq" id="WP_377483248.1">
    <property type="nucleotide sequence ID" value="NZ_JBHUOX010000005.1"/>
</dbReference>
<dbReference type="InterPro" id="IPR014284">
    <property type="entry name" value="RNA_pol_sigma-70_dom"/>
</dbReference>
<dbReference type="Gene3D" id="1.10.1740.10">
    <property type="match status" value="1"/>
</dbReference>
<dbReference type="SUPFAM" id="SSF88659">
    <property type="entry name" value="Sigma3 and sigma4 domains of RNA polymerase sigma factors"/>
    <property type="match status" value="1"/>
</dbReference>
<dbReference type="InterPro" id="IPR039425">
    <property type="entry name" value="RNA_pol_sigma-70-like"/>
</dbReference>
<dbReference type="Gene3D" id="1.10.10.10">
    <property type="entry name" value="Winged helix-like DNA-binding domain superfamily/Winged helix DNA-binding domain"/>
    <property type="match status" value="1"/>
</dbReference>
<reference evidence="8" key="1">
    <citation type="journal article" date="2019" name="Int. J. Syst. Evol. Microbiol.">
        <title>The Global Catalogue of Microorganisms (GCM) 10K type strain sequencing project: providing services to taxonomists for standard genome sequencing and annotation.</title>
        <authorList>
            <consortium name="The Broad Institute Genomics Platform"/>
            <consortium name="The Broad Institute Genome Sequencing Center for Infectious Disease"/>
            <person name="Wu L."/>
            <person name="Ma J."/>
        </authorList>
    </citation>
    <scope>NUCLEOTIDE SEQUENCE [LARGE SCALE GENOMIC DNA]</scope>
    <source>
        <strain evidence="8">KCTC 23984</strain>
    </source>
</reference>
<keyword evidence="3" id="KW-0731">Sigma factor</keyword>
<feature type="domain" description="RNA polymerase sigma-70 region 2" evidence="6">
    <location>
        <begin position="24"/>
        <end position="91"/>
    </location>
</feature>
<sequence>MKHADQKYIEALFKNDVTLLDEIYRKFSGRIKWMVLQNNGTEADAADIFQEALLSIYHKAKTQDFILTCPLDAFLYLICKNKWLNELNKRKTKNETFTEDDGYALGEDSFKLAEDYILQEQRYNLLAEKIAELGDTCKELLRLSWSGKSMEEVAEILHVTYGYARKKKSECMAKLIMLVKQSSQFSSLKW</sequence>
<protein>
    <submittedName>
        <fullName evidence="7">RNA polymerase sigma factor</fullName>
    </submittedName>
</protein>
<proteinExistence type="inferred from homology"/>
<dbReference type="EMBL" id="JBHUOX010000005">
    <property type="protein sequence ID" value="MFD3000336.1"/>
    <property type="molecule type" value="Genomic_DNA"/>
</dbReference>
<dbReference type="NCBIfam" id="TIGR02937">
    <property type="entry name" value="sigma70-ECF"/>
    <property type="match status" value="1"/>
</dbReference>
<dbReference type="InterPro" id="IPR007627">
    <property type="entry name" value="RNA_pol_sigma70_r2"/>
</dbReference>
<comment type="similarity">
    <text evidence="1">Belongs to the sigma-70 factor family. ECF subfamily.</text>
</comment>
<keyword evidence="4" id="KW-0238">DNA-binding</keyword>
<evidence type="ECO:0000256" key="5">
    <source>
        <dbReference type="ARBA" id="ARBA00023163"/>
    </source>
</evidence>
<keyword evidence="8" id="KW-1185">Reference proteome</keyword>
<evidence type="ECO:0000256" key="4">
    <source>
        <dbReference type="ARBA" id="ARBA00023125"/>
    </source>
</evidence>
<evidence type="ECO:0000313" key="8">
    <source>
        <dbReference type="Proteomes" id="UP001597641"/>
    </source>
</evidence>